<evidence type="ECO:0000256" key="1">
    <source>
        <dbReference type="SAM" id="Phobius"/>
    </source>
</evidence>
<organism evidence="2 3">
    <name type="scientific">Ralstonia pickettii</name>
    <name type="common">Burkholderia pickettii</name>
    <dbReference type="NCBI Taxonomy" id="329"/>
    <lineage>
        <taxon>Bacteria</taxon>
        <taxon>Pseudomonadati</taxon>
        <taxon>Pseudomonadota</taxon>
        <taxon>Betaproteobacteria</taxon>
        <taxon>Burkholderiales</taxon>
        <taxon>Burkholderiaceae</taxon>
        <taxon>Ralstonia</taxon>
    </lineage>
</organism>
<dbReference type="EMBL" id="PKQE01000004">
    <property type="protein sequence ID" value="PLC41770.1"/>
    <property type="molecule type" value="Genomic_DNA"/>
</dbReference>
<proteinExistence type="predicted"/>
<dbReference type="Proteomes" id="UP000234456">
    <property type="component" value="Unassembled WGS sequence"/>
</dbReference>
<keyword evidence="1" id="KW-1133">Transmembrane helix</keyword>
<keyword evidence="1" id="KW-0812">Transmembrane</keyword>
<feature type="transmembrane region" description="Helical" evidence="1">
    <location>
        <begin position="14"/>
        <end position="37"/>
    </location>
</feature>
<reference evidence="2 3" key="1">
    <citation type="submission" date="2017-12" db="EMBL/GenBank/DDBJ databases">
        <title>Draft genome sequence of Ralstonia pickettii 52.</title>
        <authorList>
            <person name="Zheng B."/>
        </authorList>
    </citation>
    <scope>NUCLEOTIDE SEQUENCE [LARGE SCALE GENOMIC DNA]</scope>
    <source>
        <strain evidence="2 3">52</strain>
    </source>
</reference>
<keyword evidence="1" id="KW-0472">Membrane</keyword>
<name>A0A2N4TPZ2_RALPI</name>
<evidence type="ECO:0000313" key="3">
    <source>
        <dbReference type="Proteomes" id="UP000234456"/>
    </source>
</evidence>
<dbReference type="OrthoDB" id="9134101at2"/>
<accession>A0A2N4TPZ2</accession>
<dbReference type="AlphaFoldDB" id="A0A2N4TPZ2"/>
<comment type="caution">
    <text evidence="2">The sequence shown here is derived from an EMBL/GenBank/DDBJ whole genome shotgun (WGS) entry which is preliminary data.</text>
</comment>
<dbReference type="RefSeq" id="WP_102066930.1">
    <property type="nucleotide sequence ID" value="NZ_PKQE01000004.1"/>
</dbReference>
<gene>
    <name evidence="2" type="ORF">C0Q88_18470</name>
</gene>
<sequence>MSSLLDWIEKHPALAAWVQAVAIIVAIAGTWLAGWLLQRTERRMERRTLAKAVSEIAMAAEELVRRVISELPDKQAVSAIATGERSFDIRAIDELEAAIAAIQLHNLSTPELVRDVIALLANIRQLREQLANAIATHHRMDAAHFSEFLDTLTKVHAVITKISVSIATHVSQI</sequence>
<evidence type="ECO:0000313" key="2">
    <source>
        <dbReference type="EMBL" id="PLC41770.1"/>
    </source>
</evidence>
<evidence type="ECO:0008006" key="4">
    <source>
        <dbReference type="Google" id="ProtNLM"/>
    </source>
</evidence>
<protein>
    <recommendedName>
        <fullName evidence="4">Transmembrane protein</fullName>
    </recommendedName>
</protein>